<dbReference type="Pfam" id="PF01943">
    <property type="entry name" value="Polysacc_synt"/>
    <property type="match status" value="1"/>
</dbReference>
<keyword evidence="8" id="KW-1185">Reference proteome</keyword>
<evidence type="ECO:0000256" key="1">
    <source>
        <dbReference type="ARBA" id="ARBA00004651"/>
    </source>
</evidence>
<evidence type="ECO:0000313" key="7">
    <source>
        <dbReference type="EMBL" id="OXB93457.1"/>
    </source>
</evidence>
<dbReference type="CDD" id="cd13124">
    <property type="entry name" value="MATE_SpoVB_like"/>
    <property type="match status" value="1"/>
</dbReference>
<dbReference type="PANTHER" id="PTHR30250">
    <property type="entry name" value="PST FAMILY PREDICTED COLANIC ACID TRANSPORTER"/>
    <property type="match status" value="1"/>
</dbReference>
<evidence type="ECO:0000256" key="2">
    <source>
        <dbReference type="ARBA" id="ARBA00022475"/>
    </source>
</evidence>
<sequence>MRSPEERIWRGAAVLTIAAFVTKILSAFYRIPYQNIVGDVGFYIYQQVYPIYGIVMSLALYGYPIVISKLVAERAAEHDEKGVISVLQVSLLFLCSLGLLIFSILYIGAKQIAIWMGDGELAPLVRLLSFSFLLFPFIALLRGYFQGNHNMIPTAVSQVGEQFVRVTTIIFLSYWFIKSGRNAYEAGAAAMFGAFAGGLTALLLLTAYWMRRKNRGKIHIAVKSADTKRIVSYLFIEGFIICVTNMLLTLIQLVDSFSLLSLLVERGKESLEQAKIWKGIYDRGQPLIQLGTVVATSFSLTLVPLISGARKRNDEPFIYEKTDLSLRIATVIGLGAALGLMCLIRPVNVMLFENDLGSLPLAILAASIFFTTLALTLSALLQGMGYEWIAVAGVCVAVAGKTACNWLLIPLFGTTGAAAATTLSYAAMACFLYVMLQRKLHIRFPKKTYLYPVMKSAIAMVVVLQLYTMLAERWIDSRLFATGEALVGVLLGGATYIIMVIKGNVFSQQELSFFPFGNKLRLLLETGDGR</sequence>
<feature type="transmembrane region" description="Helical" evidence="6">
    <location>
        <begin position="448"/>
        <end position="467"/>
    </location>
</feature>
<evidence type="ECO:0000256" key="6">
    <source>
        <dbReference type="SAM" id="Phobius"/>
    </source>
</evidence>
<organism evidence="7 8">
    <name type="scientific">Parageobacillus galactosidasius</name>
    <dbReference type="NCBI Taxonomy" id="883812"/>
    <lineage>
        <taxon>Bacteria</taxon>
        <taxon>Bacillati</taxon>
        <taxon>Bacillota</taxon>
        <taxon>Bacilli</taxon>
        <taxon>Bacillales</taxon>
        <taxon>Anoxybacillaceae</taxon>
        <taxon>Parageobacillus</taxon>
    </lineage>
</organism>
<name>A0A226QP18_9BACL</name>
<feature type="transmembrane region" description="Helical" evidence="6">
    <location>
        <begin position="359"/>
        <end position="381"/>
    </location>
</feature>
<dbReference type="EMBL" id="NDYL01000001">
    <property type="protein sequence ID" value="OXB93457.1"/>
    <property type="molecule type" value="Genomic_DNA"/>
</dbReference>
<proteinExistence type="predicted"/>
<comment type="subcellular location">
    <subcellularLocation>
        <location evidence="1">Cell membrane</location>
        <topology evidence="1">Multi-pass membrane protein</topology>
    </subcellularLocation>
</comment>
<dbReference type="GO" id="GO:0005886">
    <property type="term" value="C:plasma membrane"/>
    <property type="evidence" value="ECO:0007669"/>
    <property type="project" value="UniProtKB-SubCell"/>
</dbReference>
<feature type="transmembrane region" description="Helical" evidence="6">
    <location>
        <begin position="415"/>
        <end position="436"/>
    </location>
</feature>
<reference evidence="7 8" key="1">
    <citation type="submission" date="2017-04" db="EMBL/GenBank/DDBJ databases">
        <title>The genome sequence of Parageobacillus galactosidasius DSM 18751.</title>
        <authorList>
            <person name="Ramaloko W.T."/>
            <person name="Koen N."/>
            <person name="Polliack S."/>
            <person name="Aliyu H."/>
            <person name="Lebre P."/>
            <person name="Mohr T."/>
            <person name="Oswald F."/>
            <person name="Zwick M."/>
            <person name="Neumann A."/>
            <person name="Syldatk C."/>
            <person name="Cowan D."/>
            <person name="De Maayer P."/>
        </authorList>
    </citation>
    <scope>NUCLEOTIDE SEQUENCE [LARGE SCALE GENOMIC DNA]</scope>
    <source>
        <strain evidence="7 8">DSM 18751</strain>
    </source>
</reference>
<dbReference type="InterPro" id="IPR024923">
    <property type="entry name" value="PG_synth_SpoVB"/>
</dbReference>
<evidence type="ECO:0000313" key="8">
    <source>
        <dbReference type="Proteomes" id="UP000198394"/>
    </source>
</evidence>
<feature type="transmembrane region" description="Helical" evidence="6">
    <location>
        <begin position="12"/>
        <end position="31"/>
    </location>
</feature>
<feature type="transmembrane region" description="Helical" evidence="6">
    <location>
        <begin position="84"/>
        <end position="109"/>
    </location>
</feature>
<feature type="transmembrane region" description="Helical" evidence="6">
    <location>
        <begin position="479"/>
        <end position="501"/>
    </location>
</feature>
<keyword evidence="5 6" id="KW-0472">Membrane</keyword>
<accession>A0A226QP18</accession>
<dbReference type="Proteomes" id="UP000198394">
    <property type="component" value="Unassembled WGS sequence"/>
</dbReference>
<feature type="transmembrane region" description="Helical" evidence="6">
    <location>
        <begin position="121"/>
        <end position="141"/>
    </location>
</feature>
<evidence type="ECO:0000256" key="3">
    <source>
        <dbReference type="ARBA" id="ARBA00022692"/>
    </source>
</evidence>
<evidence type="ECO:0000256" key="4">
    <source>
        <dbReference type="ARBA" id="ARBA00022989"/>
    </source>
</evidence>
<comment type="caution">
    <text evidence="7">The sequence shown here is derived from an EMBL/GenBank/DDBJ whole genome shotgun (WGS) entry which is preliminary data.</text>
</comment>
<feature type="transmembrane region" description="Helical" evidence="6">
    <location>
        <begin position="162"/>
        <end position="177"/>
    </location>
</feature>
<protein>
    <submittedName>
        <fullName evidence="7">Polysaccharide biosynthesis protein</fullName>
    </submittedName>
</protein>
<keyword evidence="2" id="KW-1003">Cell membrane</keyword>
<feature type="transmembrane region" description="Helical" evidence="6">
    <location>
        <begin position="51"/>
        <end position="72"/>
    </location>
</feature>
<dbReference type="RefSeq" id="WP_062756176.1">
    <property type="nucleotide sequence ID" value="NZ_NDYL01000001.1"/>
</dbReference>
<dbReference type="InterPro" id="IPR050833">
    <property type="entry name" value="Poly_Biosynth_Transport"/>
</dbReference>
<dbReference type="PANTHER" id="PTHR30250:SF29">
    <property type="entry name" value="POLYSACCHARIDE BIOSYNTHESIS PROTEIN C-TERMINAL DOMAIN-CONTAINING PROTEIN"/>
    <property type="match status" value="1"/>
</dbReference>
<keyword evidence="4 6" id="KW-1133">Transmembrane helix</keyword>
<evidence type="ECO:0000256" key="5">
    <source>
        <dbReference type="ARBA" id="ARBA00023136"/>
    </source>
</evidence>
<dbReference type="PIRSF" id="PIRSF038958">
    <property type="entry name" value="PG_synth_SpoVB"/>
    <property type="match status" value="1"/>
</dbReference>
<gene>
    <name evidence="7" type="ORF">B9L23_00175</name>
</gene>
<dbReference type="InterPro" id="IPR002797">
    <property type="entry name" value="Polysacc_synth"/>
</dbReference>
<feature type="transmembrane region" description="Helical" evidence="6">
    <location>
        <begin position="328"/>
        <end position="347"/>
    </location>
</feature>
<feature type="transmembrane region" description="Helical" evidence="6">
    <location>
        <begin position="388"/>
        <end position="409"/>
    </location>
</feature>
<keyword evidence="3 6" id="KW-0812">Transmembrane</keyword>
<feature type="transmembrane region" description="Helical" evidence="6">
    <location>
        <begin position="230"/>
        <end position="254"/>
    </location>
</feature>
<dbReference type="AlphaFoldDB" id="A0A226QP18"/>
<dbReference type="GeneID" id="94898340"/>
<feature type="transmembrane region" description="Helical" evidence="6">
    <location>
        <begin position="287"/>
        <end position="307"/>
    </location>
</feature>
<feature type="transmembrane region" description="Helical" evidence="6">
    <location>
        <begin position="189"/>
        <end position="209"/>
    </location>
</feature>